<proteinExistence type="inferred from homology"/>
<evidence type="ECO:0000313" key="4">
    <source>
        <dbReference type="Proteomes" id="UP000603912"/>
    </source>
</evidence>
<evidence type="ECO:0000313" key="3">
    <source>
        <dbReference type="EMBL" id="GGH19670.1"/>
    </source>
</evidence>
<dbReference type="CDD" id="cd00293">
    <property type="entry name" value="USP-like"/>
    <property type="match status" value="1"/>
</dbReference>
<dbReference type="Gene3D" id="3.40.50.12370">
    <property type="match status" value="1"/>
</dbReference>
<dbReference type="PRINTS" id="PR01438">
    <property type="entry name" value="UNVRSLSTRESS"/>
</dbReference>
<evidence type="ECO:0000256" key="1">
    <source>
        <dbReference type="ARBA" id="ARBA00008791"/>
    </source>
</evidence>
<organism evidence="3 4">
    <name type="scientific">Alsobacter metallidurans</name>
    <dbReference type="NCBI Taxonomy" id="340221"/>
    <lineage>
        <taxon>Bacteria</taxon>
        <taxon>Pseudomonadati</taxon>
        <taxon>Pseudomonadota</taxon>
        <taxon>Alphaproteobacteria</taxon>
        <taxon>Hyphomicrobiales</taxon>
        <taxon>Alsobacteraceae</taxon>
        <taxon>Alsobacter</taxon>
    </lineage>
</organism>
<reference evidence="3" key="1">
    <citation type="journal article" date="2014" name="Int. J. Syst. Evol. Microbiol.">
        <title>Complete genome sequence of Corynebacterium casei LMG S-19264T (=DSM 44701T), isolated from a smear-ripened cheese.</title>
        <authorList>
            <consortium name="US DOE Joint Genome Institute (JGI-PGF)"/>
            <person name="Walter F."/>
            <person name="Albersmeier A."/>
            <person name="Kalinowski J."/>
            <person name="Ruckert C."/>
        </authorList>
    </citation>
    <scope>NUCLEOTIDE SEQUENCE</scope>
    <source>
        <strain evidence="3">CGMCC 1.12214</strain>
    </source>
</reference>
<dbReference type="AlphaFoldDB" id="A0A917I6J3"/>
<comment type="similarity">
    <text evidence="1">Belongs to the universal stress protein A family.</text>
</comment>
<sequence length="273" mass="28992">MAFKDILVELAAGRGGDATRAFALGLGASTQAHVTGVAPIGDMDAGYLLAEAGAVMLSRSLAESTERANALRSSFEADAAAAGVRAESLNLKLSAQHGDRVAAQLARHFDMTIVSQPQDDKAPDEPSILEAALFGSGRPVLIVPYIHRDPPRLDRAVLAWDGSREATLALAGALPLLVRAAKVEIVTINRDRHVDFPGFNIARHLARHGVNAELKRVTTELDVGNALLSHAVDTRADLLVMGGYAHSRFRELVFGGATRTVLESMTLPVVMAH</sequence>
<name>A0A917I6J3_9HYPH</name>
<dbReference type="SUPFAM" id="SSF52402">
    <property type="entry name" value="Adenine nucleotide alpha hydrolases-like"/>
    <property type="match status" value="2"/>
</dbReference>
<dbReference type="EMBL" id="BMES01000002">
    <property type="protein sequence ID" value="GGH19670.1"/>
    <property type="molecule type" value="Genomic_DNA"/>
</dbReference>
<gene>
    <name evidence="3" type="ORF">GCM10007036_22730</name>
</gene>
<protein>
    <submittedName>
        <fullName evidence="3">Universal stress protein A</fullName>
    </submittedName>
</protein>
<dbReference type="InterPro" id="IPR006015">
    <property type="entry name" value="Universal_stress_UspA"/>
</dbReference>
<dbReference type="Proteomes" id="UP000603912">
    <property type="component" value="Unassembled WGS sequence"/>
</dbReference>
<keyword evidence="4" id="KW-1185">Reference proteome</keyword>
<comment type="caution">
    <text evidence="3">The sequence shown here is derived from an EMBL/GenBank/DDBJ whole genome shotgun (WGS) entry which is preliminary data.</text>
</comment>
<dbReference type="RefSeq" id="WP_188517888.1">
    <property type="nucleotide sequence ID" value="NZ_BMES01000002.1"/>
</dbReference>
<dbReference type="Pfam" id="PF00582">
    <property type="entry name" value="Usp"/>
    <property type="match status" value="1"/>
</dbReference>
<accession>A0A917I6J3</accession>
<dbReference type="InterPro" id="IPR006016">
    <property type="entry name" value="UspA"/>
</dbReference>
<feature type="domain" description="UspA" evidence="2">
    <location>
        <begin position="209"/>
        <end position="272"/>
    </location>
</feature>
<evidence type="ECO:0000259" key="2">
    <source>
        <dbReference type="Pfam" id="PF00582"/>
    </source>
</evidence>
<reference evidence="3" key="2">
    <citation type="submission" date="2020-09" db="EMBL/GenBank/DDBJ databases">
        <authorList>
            <person name="Sun Q."/>
            <person name="Zhou Y."/>
        </authorList>
    </citation>
    <scope>NUCLEOTIDE SEQUENCE</scope>
    <source>
        <strain evidence="3">CGMCC 1.12214</strain>
    </source>
</reference>